<evidence type="ECO:0000313" key="5">
    <source>
        <dbReference type="EMBL" id="CAP18770.1"/>
    </source>
</evidence>
<dbReference type="AlphaFoldDB" id="B0RKE4"/>
<evidence type="ECO:0000256" key="3">
    <source>
        <dbReference type="ARBA" id="ARBA00023026"/>
    </source>
</evidence>
<protein>
    <submittedName>
        <fullName evidence="5">TrwF protein</fullName>
    </submittedName>
</protein>
<reference evidence="5" key="1">
    <citation type="journal article" date="2008" name="Mol. Biol. Evol.">
        <title>Diversifying selection and concerted evolution of a type IV secretion system in Bartonella.</title>
        <authorList>
            <person name="Nystedt B."/>
            <person name="Frank A.C."/>
            <person name="Thollesson M."/>
            <person name="Andersson S.G."/>
        </authorList>
    </citation>
    <scope>NUCLEOTIDE SEQUENCE</scope>
    <source>
        <strain evidence="5">As4aup</strain>
    </source>
</reference>
<dbReference type="Gene3D" id="2.60.40.2500">
    <property type="match status" value="1"/>
</dbReference>
<sequence>MIKELIVMKKLAFVVLLSSFSSLYTVPVQALKSPSNSQYDHRIRYITYNEADVVQIETVLGVATHIILEEGEQYITHAFGDSEAYAFAHKGRHIFIKPKAELANTNLIVVTDKRSYKFRLQFRNDRAGSTYELAFHYPDSNDEKSEENNRRLAIEHGFHQSVKGYNLSYTMSGHQDIAPINAWDNGRITYFKFPANMDMPSIYVVDAEGNESLIPRTVIGSSNDIIAVHKVNPKWLIRLGKRALAVFNEAYDPNGVPNTTGTVSSVVYRINKGGK</sequence>
<dbReference type="InterPro" id="IPR038161">
    <property type="entry name" value="VirB9/CagX/TrbG_C_sf"/>
</dbReference>
<dbReference type="InterPro" id="IPR033645">
    <property type="entry name" value="VirB9/CagX/TrbG_C"/>
</dbReference>
<dbReference type="OMA" id="YEVRFLY"/>
<comment type="similarity">
    <text evidence="1">Belongs to the TrbG/VirB9 family.</text>
</comment>
<name>B0RKE4_BARGR</name>
<dbReference type="InterPro" id="IPR014148">
    <property type="entry name" value="VirB9"/>
</dbReference>
<evidence type="ECO:0000256" key="1">
    <source>
        <dbReference type="ARBA" id="ARBA00006135"/>
    </source>
</evidence>
<evidence type="ECO:0000256" key="2">
    <source>
        <dbReference type="ARBA" id="ARBA00022729"/>
    </source>
</evidence>
<keyword evidence="3" id="KW-0843">Virulence</keyword>
<proteinExistence type="inferred from homology"/>
<organism evidence="5">
    <name type="scientific">Bartonella grahamii</name>
    <dbReference type="NCBI Taxonomy" id="33045"/>
    <lineage>
        <taxon>Bacteria</taxon>
        <taxon>Pseudomonadati</taxon>
        <taxon>Pseudomonadota</taxon>
        <taxon>Alphaproteobacteria</taxon>
        <taxon>Hyphomicrobiales</taxon>
        <taxon>Bartonellaceae</taxon>
        <taxon>Bartonella</taxon>
    </lineage>
</organism>
<dbReference type="InterPro" id="IPR010258">
    <property type="entry name" value="Conjugal_tfr_TrbG/VirB9/CagX"/>
</dbReference>
<dbReference type="EMBL" id="AM905248">
    <property type="protein sequence ID" value="CAP18770.1"/>
    <property type="molecule type" value="Genomic_DNA"/>
</dbReference>
<feature type="signal peptide" evidence="4">
    <location>
        <begin position="1"/>
        <end position="30"/>
    </location>
</feature>
<feature type="chain" id="PRO_5002754167" evidence="4">
    <location>
        <begin position="31"/>
        <end position="275"/>
    </location>
</feature>
<gene>
    <name evidence="5" type="primary">trwF</name>
</gene>
<evidence type="ECO:0000256" key="4">
    <source>
        <dbReference type="SAM" id="SignalP"/>
    </source>
</evidence>
<dbReference type="CDD" id="cd06911">
    <property type="entry name" value="VirB9_CagX_TrbG"/>
    <property type="match status" value="1"/>
</dbReference>
<dbReference type="NCBIfam" id="TIGR02781">
    <property type="entry name" value="VirB9"/>
    <property type="match status" value="1"/>
</dbReference>
<dbReference type="Pfam" id="PF03524">
    <property type="entry name" value="CagX"/>
    <property type="match status" value="1"/>
</dbReference>
<accession>B0RKE4</accession>
<keyword evidence="2 4" id="KW-0732">Signal</keyword>